<keyword evidence="7" id="KW-1185">Reference proteome</keyword>
<dbReference type="GO" id="GO:0009584">
    <property type="term" value="P:detection of visible light"/>
    <property type="evidence" value="ECO:0007669"/>
    <property type="project" value="InterPro"/>
</dbReference>
<organism evidence="6 7">
    <name type="scientific">Hydrogenophaga crocea</name>
    <dbReference type="NCBI Taxonomy" id="2716225"/>
    <lineage>
        <taxon>Bacteria</taxon>
        <taxon>Pseudomonadati</taxon>
        <taxon>Pseudomonadota</taxon>
        <taxon>Betaproteobacteria</taxon>
        <taxon>Burkholderiales</taxon>
        <taxon>Comamonadaceae</taxon>
        <taxon>Hydrogenophaga</taxon>
    </lineage>
</organism>
<dbReference type="GO" id="GO:0009881">
    <property type="term" value="F:photoreceptor activity"/>
    <property type="evidence" value="ECO:0007669"/>
    <property type="project" value="UniProtKB-KW"/>
</dbReference>
<dbReference type="SMART" id="SM00065">
    <property type="entry name" value="GAF"/>
    <property type="match status" value="1"/>
</dbReference>
<evidence type="ECO:0000259" key="5">
    <source>
        <dbReference type="PROSITE" id="PS50046"/>
    </source>
</evidence>
<reference evidence="6 7" key="1">
    <citation type="submission" date="2020-03" db="EMBL/GenBank/DDBJ databases">
        <title>Hydrogenophaga sp. nov. isolated from cyanobacterial mat.</title>
        <authorList>
            <person name="Thorat V."/>
            <person name="Kirdat K."/>
            <person name="Tiwarekar B."/>
            <person name="Costa E.D."/>
            <person name="Yadav A."/>
        </authorList>
    </citation>
    <scope>NUCLEOTIDE SEQUENCE [LARGE SCALE GENOMIC DNA]</scope>
    <source>
        <strain evidence="6 7">BA0156</strain>
    </source>
</reference>
<name>A0A6G8INN6_9BURK</name>
<keyword evidence="2" id="KW-0716">Sensory transduction</keyword>
<dbReference type="InterPro" id="IPR003018">
    <property type="entry name" value="GAF"/>
</dbReference>
<sequence length="734" mass="79059">MNEEPAFGDADLSNCERELIHLAGCIQPHGVLLTLHGPALRIVQASGNTAALLGRPFDALLGQPLAALDAGLADAVNTAFPEPLPEPATLPQACALAVNGRELPFLATVHDRQGCRVLELEPRPAAGDTAAAIECAELPPDLLMQHLGESVARLSAATSVGTLCDAVVRRLRDLTGYDRVMVYRFDPDGHGKVVAEARDPRLESLMGHHYPASDIPQRARDLYLLNRVRVLVDVNATAADLVPRAVPELGGELDMSHCRLRSMSPLHLQYLRNMGVTATLVVSLVRDGGLWGLVACHHYQPRRLSAPLWAAIELLGELVATRITAIESYAHAQVAIQVRRLEQRLIEATSSEGDWRMALFRNPAALLQPVDADGAALYCDGEMLTAGEVPSTPELRRLLQWVQERVAHGGCDDGLFSCTSVARAAPELASLTPHAAGVLAVPLSASPGDLLVWLRKEQLQSITWAGDPHKPVVGNDPLTLSPRRSFAAWSEIVRDTARPWSEGEKALARAFGRSLADIIVQVNCVRLLIAEQQLRQTRGRVAEVSKALLLLDDRLQVLFASPSLFEMAGHAPLPARHLHELAPVLGDVPQLLAHLQRLAVERRAHSQGWRLGAGSGPGVEVSLRIEVVPGRDGGVLGHFLVFDDLGDARRASDARERLNALLERSLQRPGDAAPTPDGGGVPDPLLGAMLASAHMAAMDVADAGSLAIVGRLLEEVDASTRRATQLYDRLRRLG</sequence>
<evidence type="ECO:0000256" key="4">
    <source>
        <dbReference type="ARBA" id="ARBA00023170"/>
    </source>
</evidence>
<accession>A0A6G8INN6</accession>
<dbReference type="InterPro" id="IPR013654">
    <property type="entry name" value="PAS_2"/>
</dbReference>
<dbReference type="Gene3D" id="3.30.450.270">
    <property type="match status" value="1"/>
</dbReference>
<dbReference type="InterPro" id="IPR016132">
    <property type="entry name" value="Phyto_chromo_attachment"/>
</dbReference>
<dbReference type="Pfam" id="PF00360">
    <property type="entry name" value="PHY"/>
    <property type="match status" value="1"/>
</dbReference>
<dbReference type="Gene3D" id="3.30.450.40">
    <property type="match status" value="1"/>
</dbReference>
<proteinExistence type="predicted"/>
<dbReference type="PANTHER" id="PTHR43065:SF42">
    <property type="entry name" value="TWO-COMPONENT SENSOR PPRA"/>
    <property type="match status" value="1"/>
</dbReference>
<keyword evidence="3" id="KW-0157">Chromophore</keyword>
<dbReference type="PROSITE" id="PS50046">
    <property type="entry name" value="PHYTOCHROME_2"/>
    <property type="match status" value="1"/>
</dbReference>
<dbReference type="InterPro" id="IPR013515">
    <property type="entry name" value="Phytochrome_cen-reg"/>
</dbReference>
<dbReference type="Pfam" id="PF08446">
    <property type="entry name" value="PAS_2"/>
    <property type="match status" value="1"/>
</dbReference>
<evidence type="ECO:0000256" key="1">
    <source>
        <dbReference type="ARBA" id="ARBA00022543"/>
    </source>
</evidence>
<dbReference type="AlphaFoldDB" id="A0A6G8INN6"/>
<keyword evidence="1" id="KW-0600">Photoreceptor protein</keyword>
<evidence type="ECO:0000256" key="3">
    <source>
        <dbReference type="ARBA" id="ARBA00022991"/>
    </source>
</evidence>
<dbReference type="Proteomes" id="UP000503162">
    <property type="component" value="Chromosome"/>
</dbReference>
<dbReference type="InterPro" id="IPR001294">
    <property type="entry name" value="Phytochrome"/>
</dbReference>
<dbReference type="InterPro" id="IPR043150">
    <property type="entry name" value="Phytochrome_PHY_sf"/>
</dbReference>
<dbReference type="GO" id="GO:0006355">
    <property type="term" value="P:regulation of DNA-templated transcription"/>
    <property type="evidence" value="ECO:0007669"/>
    <property type="project" value="InterPro"/>
</dbReference>
<evidence type="ECO:0000313" key="6">
    <source>
        <dbReference type="EMBL" id="QIM54590.1"/>
    </source>
</evidence>
<dbReference type="InterPro" id="IPR035965">
    <property type="entry name" value="PAS-like_dom_sf"/>
</dbReference>
<feature type="domain" description="Phytochrome chromophore attachment site" evidence="5">
    <location>
        <begin position="159"/>
        <end position="317"/>
    </location>
</feature>
<dbReference type="RefSeq" id="WP_166230752.1">
    <property type="nucleotide sequence ID" value="NZ_CP049989.1"/>
</dbReference>
<dbReference type="PRINTS" id="PR01033">
    <property type="entry name" value="PHYTOCHROME"/>
</dbReference>
<dbReference type="Pfam" id="PF01590">
    <property type="entry name" value="GAF"/>
    <property type="match status" value="1"/>
</dbReference>
<keyword evidence="4" id="KW-0675">Receptor</keyword>
<dbReference type="SUPFAM" id="SSF55781">
    <property type="entry name" value="GAF domain-like"/>
    <property type="match status" value="2"/>
</dbReference>
<evidence type="ECO:0000313" key="7">
    <source>
        <dbReference type="Proteomes" id="UP000503162"/>
    </source>
</evidence>
<dbReference type="SUPFAM" id="SSF55785">
    <property type="entry name" value="PYP-like sensor domain (PAS domain)"/>
    <property type="match status" value="1"/>
</dbReference>
<dbReference type="Gene3D" id="3.30.450.20">
    <property type="entry name" value="PAS domain"/>
    <property type="match status" value="2"/>
</dbReference>
<evidence type="ECO:0000256" key="2">
    <source>
        <dbReference type="ARBA" id="ARBA00022606"/>
    </source>
</evidence>
<gene>
    <name evidence="6" type="ORF">G9Q37_21675</name>
</gene>
<dbReference type="InterPro" id="IPR029016">
    <property type="entry name" value="GAF-like_dom_sf"/>
</dbReference>
<dbReference type="PANTHER" id="PTHR43065">
    <property type="entry name" value="SENSOR HISTIDINE KINASE"/>
    <property type="match status" value="1"/>
</dbReference>
<dbReference type="KEGG" id="hcz:G9Q37_21675"/>
<dbReference type="EMBL" id="CP049989">
    <property type="protein sequence ID" value="QIM54590.1"/>
    <property type="molecule type" value="Genomic_DNA"/>
</dbReference>
<protein>
    <submittedName>
        <fullName evidence="6">GAF domain-containing protein</fullName>
    </submittedName>
</protein>